<accession>S2JL40</accession>
<evidence type="ECO:0000256" key="1">
    <source>
        <dbReference type="SAM" id="MobiDB-lite"/>
    </source>
</evidence>
<proteinExistence type="predicted"/>
<dbReference type="InParanoid" id="S2JL40"/>
<dbReference type="EMBL" id="KE123913">
    <property type="protein sequence ID" value="EPB91061.1"/>
    <property type="molecule type" value="Genomic_DNA"/>
</dbReference>
<dbReference type="AlphaFoldDB" id="S2JL40"/>
<feature type="region of interest" description="Disordered" evidence="1">
    <location>
        <begin position="1"/>
        <end position="21"/>
    </location>
</feature>
<protein>
    <submittedName>
        <fullName evidence="2">Uncharacterized protein</fullName>
    </submittedName>
</protein>
<dbReference type="Proteomes" id="UP000014254">
    <property type="component" value="Unassembled WGS sequence"/>
</dbReference>
<keyword evidence="3" id="KW-1185">Reference proteome</keyword>
<evidence type="ECO:0000313" key="3">
    <source>
        <dbReference type="Proteomes" id="UP000014254"/>
    </source>
</evidence>
<gene>
    <name evidence="2" type="ORF">HMPREF1544_02130</name>
</gene>
<evidence type="ECO:0000313" key="2">
    <source>
        <dbReference type="EMBL" id="EPB91061.1"/>
    </source>
</evidence>
<reference evidence="3" key="1">
    <citation type="submission" date="2013-05" db="EMBL/GenBank/DDBJ databases">
        <title>The Genome sequence of Mucor circinelloides f. circinelloides 1006PhL.</title>
        <authorList>
            <consortium name="The Broad Institute Genomics Platform"/>
            <person name="Cuomo C."/>
            <person name="Earl A."/>
            <person name="Findley K."/>
            <person name="Lee S.C."/>
            <person name="Walker B."/>
            <person name="Young S."/>
            <person name="Zeng Q."/>
            <person name="Gargeya S."/>
            <person name="Fitzgerald M."/>
            <person name="Haas B."/>
            <person name="Abouelleil A."/>
            <person name="Allen A.W."/>
            <person name="Alvarado L."/>
            <person name="Arachchi H.M."/>
            <person name="Berlin A.M."/>
            <person name="Chapman S.B."/>
            <person name="Gainer-Dewar J."/>
            <person name="Goldberg J."/>
            <person name="Griggs A."/>
            <person name="Gujja S."/>
            <person name="Hansen M."/>
            <person name="Howarth C."/>
            <person name="Imamovic A."/>
            <person name="Ireland A."/>
            <person name="Larimer J."/>
            <person name="McCowan C."/>
            <person name="Murphy C."/>
            <person name="Pearson M."/>
            <person name="Poon T.W."/>
            <person name="Priest M."/>
            <person name="Roberts A."/>
            <person name="Saif S."/>
            <person name="Shea T."/>
            <person name="Sisk P."/>
            <person name="Sykes S."/>
            <person name="Wortman J."/>
            <person name="Nusbaum C."/>
            <person name="Birren B."/>
        </authorList>
    </citation>
    <scope>NUCLEOTIDE SEQUENCE [LARGE SCALE GENOMIC DNA]</scope>
    <source>
        <strain evidence="3">1006PhL</strain>
    </source>
</reference>
<name>S2JL40_MUCC1</name>
<dbReference type="VEuPathDB" id="FungiDB:HMPREF1544_02130"/>
<sequence length="150" mass="16919">MSAADGCMERQESPLIPDSTVSPGEQEYAIIEASKSNNDTKQINDGGKKCPELMVHIFNQLLTAYPTEQRAIKIHGCLLSHLDCTPLELCNPKGYVKIFKRGKAIKHPELPLHFKPRMTNLLAYIWQFRLAVETVCQSMAQAENQQSEFD</sequence>
<organism evidence="2 3">
    <name type="scientific">Mucor circinelloides f. circinelloides (strain 1006PhL)</name>
    <name type="common">Mucormycosis agent</name>
    <name type="synonym">Calyptromyces circinelloides</name>
    <dbReference type="NCBI Taxonomy" id="1220926"/>
    <lineage>
        <taxon>Eukaryota</taxon>
        <taxon>Fungi</taxon>
        <taxon>Fungi incertae sedis</taxon>
        <taxon>Mucoromycota</taxon>
        <taxon>Mucoromycotina</taxon>
        <taxon>Mucoromycetes</taxon>
        <taxon>Mucorales</taxon>
        <taxon>Mucorineae</taxon>
        <taxon>Mucoraceae</taxon>
        <taxon>Mucor</taxon>
    </lineage>
</organism>
<dbReference type="OrthoDB" id="10269308at2759"/>